<reference evidence="1 2" key="1">
    <citation type="submission" date="2022-06" db="EMBL/GenBank/DDBJ databases">
        <title>Mycolicibacterium sp. CAU 1645 isolated from seawater.</title>
        <authorList>
            <person name="Kim W."/>
        </authorList>
    </citation>
    <scope>NUCLEOTIDE SEQUENCE [LARGE SCALE GENOMIC DNA]</scope>
    <source>
        <strain evidence="1 2">CAU 1645</strain>
    </source>
</reference>
<accession>A0ABT1MC56</accession>
<comment type="caution">
    <text evidence="1">The sequence shown here is derived from an EMBL/GenBank/DDBJ whole genome shotgun (WGS) entry which is preliminary data.</text>
</comment>
<gene>
    <name evidence="1" type="ORF">NM203_31625</name>
</gene>
<keyword evidence="2" id="KW-1185">Reference proteome</keyword>
<dbReference type="EMBL" id="JANDBD010000019">
    <property type="protein sequence ID" value="MCP9276743.1"/>
    <property type="molecule type" value="Genomic_DNA"/>
</dbReference>
<evidence type="ECO:0000313" key="2">
    <source>
        <dbReference type="Proteomes" id="UP001651690"/>
    </source>
</evidence>
<name>A0ABT1MC56_9MYCO</name>
<sequence>MSIDDARADWLRTLLRTLLAAAAVGAALCTLMATNGYLPLAAAKPAFVVDGRGYVNTPARCDAAQTPVFAGRTPLSLIAICQDKRGGYEYRGMRLRDRALLKLPAEQLGNGCFGASTKDITYTVSERKLLLTAKLRVVRDEAMLEFTDFTAEAPAAAPVDKASGTVG</sequence>
<evidence type="ECO:0000313" key="1">
    <source>
        <dbReference type="EMBL" id="MCP9276743.1"/>
    </source>
</evidence>
<dbReference type="RefSeq" id="WP_255064918.1">
    <property type="nucleotide sequence ID" value="NZ_JANDBD010000019.1"/>
</dbReference>
<protein>
    <submittedName>
        <fullName evidence="1">Uncharacterized protein</fullName>
    </submittedName>
</protein>
<proteinExistence type="predicted"/>
<organism evidence="1 2">
    <name type="scientific">Mycolicibacterium arenosum</name>
    <dbReference type="NCBI Taxonomy" id="2952157"/>
    <lineage>
        <taxon>Bacteria</taxon>
        <taxon>Bacillati</taxon>
        <taxon>Actinomycetota</taxon>
        <taxon>Actinomycetes</taxon>
        <taxon>Mycobacteriales</taxon>
        <taxon>Mycobacteriaceae</taxon>
        <taxon>Mycolicibacterium</taxon>
    </lineage>
</organism>
<dbReference type="Proteomes" id="UP001651690">
    <property type="component" value="Unassembled WGS sequence"/>
</dbReference>